<dbReference type="GO" id="GO:0140359">
    <property type="term" value="F:ABC-type transporter activity"/>
    <property type="evidence" value="ECO:0007669"/>
    <property type="project" value="InterPro"/>
</dbReference>
<evidence type="ECO:0000256" key="5">
    <source>
        <dbReference type="ARBA" id="ARBA00022840"/>
    </source>
</evidence>
<name>A0A6P7GPI0_DIAVI</name>
<dbReference type="PROSITE" id="PS00211">
    <property type="entry name" value="ABC_TRANSPORTER_1"/>
    <property type="match status" value="2"/>
</dbReference>
<dbReference type="PANTHER" id="PTHR24223">
    <property type="entry name" value="ATP-BINDING CASSETTE SUB-FAMILY C"/>
    <property type="match status" value="1"/>
</dbReference>
<gene>
    <name evidence="14" type="primary">LOC114339253</name>
</gene>
<dbReference type="PANTHER" id="PTHR24223:SF415">
    <property type="entry name" value="FI20190P1"/>
    <property type="match status" value="1"/>
</dbReference>
<feature type="transmembrane region" description="Helical" evidence="9">
    <location>
        <begin position="233"/>
        <end position="254"/>
    </location>
</feature>
<dbReference type="GO" id="GO:0016020">
    <property type="term" value="C:membrane"/>
    <property type="evidence" value="ECO:0007669"/>
    <property type="project" value="UniProtKB-SubCell"/>
</dbReference>
<organism evidence="14">
    <name type="scientific">Diabrotica virgifera virgifera</name>
    <name type="common">western corn rootworm</name>
    <dbReference type="NCBI Taxonomy" id="50390"/>
    <lineage>
        <taxon>Eukaryota</taxon>
        <taxon>Metazoa</taxon>
        <taxon>Ecdysozoa</taxon>
        <taxon>Arthropoda</taxon>
        <taxon>Hexapoda</taxon>
        <taxon>Insecta</taxon>
        <taxon>Pterygota</taxon>
        <taxon>Neoptera</taxon>
        <taxon>Endopterygota</taxon>
        <taxon>Coleoptera</taxon>
        <taxon>Polyphaga</taxon>
        <taxon>Cucujiformia</taxon>
        <taxon>Chrysomeloidea</taxon>
        <taxon>Chrysomelidae</taxon>
        <taxon>Galerucinae</taxon>
        <taxon>Diabroticina</taxon>
        <taxon>Diabroticites</taxon>
        <taxon>Diabrotica</taxon>
    </lineage>
</organism>
<dbReference type="CDD" id="cd03250">
    <property type="entry name" value="ABCC_MRP_domain1"/>
    <property type="match status" value="1"/>
</dbReference>
<feature type="transmembrane region" description="Helical" evidence="9">
    <location>
        <begin position="995"/>
        <end position="1015"/>
    </location>
</feature>
<dbReference type="InterPro" id="IPR003593">
    <property type="entry name" value="AAA+_ATPase"/>
</dbReference>
<keyword evidence="6 9" id="KW-1133">Transmembrane helix</keyword>
<dbReference type="PROSITE" id="PS50929">
    <property type="entry name" value="ABC_TM1F"/>
    <property type="match status" value="2"/>
</dbReference>
<proteinExistence type="predicted"/>
<evidence type="ECO:0000313" key="12">
    <source>
        <dbReference type="EnsemblMetazoa" id="XP_050511828.1"/>
    </source>
</evidence>
<dbReference type="CDD" id="cd18579">
    <property type="entry name" value="ABC_6TM_ABCC_D1"/>
    <property type="match status" value="1"/>
</dbReference>
<dbReference type="InterPro" id="IPR003439">
    <property type="entry name" value="ABC_transporter-like_ATP-bd"/>
</dbReference>
<dbReference type="InterPro" id="IPR044726">
    <property type="entry name" value="ABCC_6TM_D2"/>
</dbReference>
<comment type="subcellular location">
    <subcellularLocation>
        <location evidence="1">Membrane</location>
        <topology evidence="1">Multi-pass membrane protein</topology>
    </subcellularLocation>
</comment>
<dbReference type="SUPFAM" id="SSF90123">
    <property type="entry name" value="ABC transporter transmembrane region"/>
    <property type="match status" value="2"/>
</dbReference>
<evidence type="ECO:0000256" key="2">
    <source>
        <dbReference type="ARBA" id="ARBA00022448"/>
    </source>
</evidence>
<feature type="transmembrane region" description="Helical" evidence="9">
    <location>
        <begin position="810"/>
        <end position="832"/>
    </location>
</feature>
<protein>
    <submittedName>
        <fullName evidence="14">Multidrug resistance-associated protein 4-like isoform X1</fullName>
    </submittedName>
</protein>
<feature type="transmembrane region" description="Helical" evidence="9">
    <location>
        <begin position="205"/>
        <end position="227"/>
    </location>
</feature>
<dbReference type="CDD" id="cd18580">
    <property type="entry name" value="ABC_6TM_ABCC_D2"/>
    <property type="match status" value="1"/>
</dbReference>
<dbReference type="GO" id="GO:0005524">
    <property type="term" value="F:ATP binding"/>
    <property type="evidence" value="ECO:0007669"/>
    <property type="project" value="UniProtKB-KW"/>
</dbReference>
<keyword evidence="4" id="KW-0547">Nucleotide-binding</keyword>
<dbReference type="InterPro" id="IPR044746">
    <property type="entry name" value="ABCC_6TM_D1"/>
</dbReference>
<dbReference type="FunFam" id="3.40.50.300:FF:000482">
    <property type="entry name" value="Multidrug resistance-associated protein member 4"/>
    <property type="match status" value="1"/>
</dbReference>
<dbReference type="FunFam" id="1.20.1560.10:FF:000026">
    <property type="entry name" value="Multidrug resistance-associated protein lethal(2)03659"/>
    <property type="match status" value="1"/>
</dbReference>
<feature type="transmembrane region" description="Helical" evidence="9">
    <location>
        <begin position="704"/>
        <end position="726"/>
    </location>
</feature>
<reference evidence="12" key="2">
    <citation type="submission" date="2025-05" db="UniProtKB">
        <authorList>
            <consortium name="EnsemblMetazoa"/>
        </authorList>
    </citation>
    <scope>IDENTIFICATION</scope>
</reference>
<dbReference type="OrthoDB" id="6500128at2759"/>
<dbReference type="CDD" id="cd03244">
    <property type="entry name" value="ABCC_MRP_domain2"/>
    <property type="match status" value="1"/>
</dbReference>
<evidence type="ECO:0000256" key="7">
    <source>
        <dbReference type="ARBA" id="ARBA00023136"/>
    </source>
</evidence>
<dbReference type="InterPro" id="IPR017871">
    <property type="entry name" value="ABC_transporter-like_CS"/>
</dbReference>
<feature type="transmembrane region" description="Helical" evidence="9">
    <location>
        <begin position="132"/>
        <end position="155"/>
    </location>
</feature>
<dbReference type="PROSITE" id="PS50893">
    <property type="entry name" value="ABC_TRANSPORTER_2"/>
    <property type="match status" value="2"/>
</dbReference>
<keyword evidence="7 9" id="KW-0472">Membrane</keyword>
<feature type="domain" description="ABC transmembrane type-1" evidence="11">
    <location>
        <begin position="96"/>
        <end position="364"/>
    </location>
</feature>
<evidence type="ECO:0000259" key="10">
    <source>
        <dbReference type="PROSITE" id="PS50893"/>
    </source>
</evidence>
<evidence type="ECO:0000313" key="14">
    <source>
        <dbReference type="RefSeq" id="XP_028145680.1"/>
    </source>
</evidence>
<evidence type="ECO:0000313" key="13">
    <source>
        <dbReference type="Proteomes" id="UP001652700"/>
    </source>
</evidence>
<dbReference type="SMART" id="SM00382">
    <property type="entry name" value="AAA"/>
    <property type="match status" value="2"/>
</dbReference>
<dbReference type="EnsemblMetazoa" id="XM_050655871.1">
    <property type="protein sequence ID" value="XP_050511828.1"/>
    <property type="gene ID" value="LOC126887933"/>
</dbReference>
<feature type="transmembrane region" description="Helical" evidence="9">
    <location>
        <begin position="92"/>
        <end position="120"/>
    </location>
</feature>
<dbReference type="SUPFAM" id="SSF52540">
    <property type="entry name" value="P-loop containing nucleoside triphosphate hydrolases"/>
    <property type="match status" value="2"/>
</dbReference>
<dbReference type="InterPro" id="IPR027417">
    <property type="entry name" value="P-loop_NTPase"/>
</dbReference>
<reference evidence="14" key="1">
    <citation type="submission" date="2025-04" db="UniProtKB">
        <authorList>
            <consortium name="RefSeq"/>
        </authorList>
    </citation>
    <scope>IDENTIFICATION</scope>
    <source>
        <tissue evidence="14">Whole insect</tissue>
    </source>
</reference>
<keyword evidence="2" id="KW-0813">Transport</keyword>
<evidence type="ECO:0000259" key="11">
    <source>
        <dbReference type="PROSITE" id="PS50929"/>
    </source>
</evidence>
<dbReference type="RefSeq" id="XP_028145680.1">
    <property type="nucleotide sequence ID" value="XM_028289879.1"/>
</dbReference>
<dbReference type="InterPro" id="IPR036640">
    <property type="entry name" value="ABC1_TM_sf"/>
</dbReference>
<dbReference type="Pfam" id="PF00005">
    <property type="entry name" value="ABC_tran"/>
    <property type="match status" value="2"/>
</dbReference>
<keyword evidence="5" id="KW-0067">ATP-binding</keyword>
<accession>A0A6P7GPI0</accession>
<evidence type="ECO:0000256" key="8">
    <source>
        <dbReference type="SAM" id="MobiDB-lite"/>
    </source>
</evidence>
<dbReference type="GO" id="GO:0016887">
    <property type="term" value="F:ATP hydrolysis activity"/>
    <property type="evidence" value="ECO:0007669"/>
    <property type="project" value="InterPro"/>
</dbReference>
<evidence type="ECO:0000256" key="1">
    <source>
        <dbReference type="ARBA" id="ARBA00004141"/>
    </source>
</evidence>
<keyword evidence="13" id="KW-1185">Reference proteome</keyword>
<dbReference type="Proteomes" id="UP001652700">
    <property type="component" value="Unplaced"/>
</dbReference>
<dbReference type="Gene3D" id="1.20.1560.10">
    <property type="entry name" value="ABC transporter type 1, transmembrane domain"/>
    <property type="match status" value="2"/>
</dbReference>
<feature type="transmembrane region" description="Helical" evidence="9">
    <location>
        <begin position="891"/>
        <end position="914"/>
    </location>
</feature>
<feature type="transmembrane region" description="Helical" evidence="9">
    <location>
        <begin position="330"/>
        <end position="354"/>
    </location>
</feature>
<dbReference type="InterPro" id="IPR050173">
    <property type="entry name" value="ABC_transporter_C-like"/>
</dbReference>
<feature type="region of interest" description="Disordered" evidence="8">
    <location>
        <begin position="633"/>
        <end position="652"/>
    </location>
</feature>
<dbReference type="FunFam" id="3.40.50.300:FF:000163">
    <property type="entry name" value="Multidrug resistance-associated protein member 4"/>
    <property type="match status" value="1"/>
</dbReference>
<evidence type="ECO:0000256" key="9">
    <source>
        <dbReference type="SAM" id="Phobius"/>
    </source>
</evidence>
<keyword evidence="3 9" id="KW-0812">Transmembrane</keyword>
<evidence type="ECO:0000256" key="4">
    <source>
        <dbReference type="ARBA" id="ARBA00022741"/>
    </source>
</evidence>
<feature type="domain" description="ABC transporter" evidence="10">
    <location>
        <begin position="397"/>
        <end position="628"/>
    </location>
</feature>
<feature type="domain" description="ABC transporter" evidence="10">
    <location>
        <begin position="1090"/>
        <end position="1319"/>
    </location>
</feature>
<feature type="domain" description="ABC transmembrane type-1" evidence="11">
    <location>
        <begin position="788"/>
        <end position="1059"/>
    </location>
</feature>
<dbReference type="Gene3D" id="3.40.50.300">
    <property type="entry name" value="P-loop containing nucleotide triphosphate hydrolases"/>
    <property type="match status" value="2"/>
</dbReference>
<sequence>MDVVFKLKTENPKRRANFLSKLLFAWLVPIIKKGNKQTLEVVDLYEALDADKSKRLGDALEKHWDRQVLLAKEKSKKPSLMWALWKTFRLELIMYGILWCIQNVVLTSLKPLLIAQLVALFINYSDDVVTDIYIYSAAFIGVNVLIVFIYHHTAFGLQALGMKIRVAISSLVYRKITKLNQKALGQTAAGQIANLLSNDVMRFDLVVVPLHALWVMPIQVAVLLFIMWQQVGISSVAGVVAMAVVSLPVQGYLARLQGKFRERISKKTDKRVKVMSEVVSGIQVIKMYAWEKPFEAVIKLARGTEVKDITAASYLRGVYSSCMVFLDRMALFFTIVCYILLGNLITADIVFSLAQTFNILQMAMAIYWPWAVSQGAEALVSVKRVQEFLVMEEKEESKIDDLGKSGVILSKVNASWTPTTSTLQDISLQIPSGTLCAVVGPVGAGKSSLLQLLLGELPTKSGKVSIGGEISYSSQEPWLFQSSVRKNILFGKPYEKTWYDKVVKVCALERDFEQFPHKDRTIVGEKGVSLSGGQRARINLARAIYRNADVYLLDDPLSAVDTHVGKHLFENCIVNHLRGKTRILVTHQIQYLKKANLIVVVNDGKIEAQGTFNELMEYNLDFTKLLVAADETDDKEEDADSEGKLGKSGRASARSRRKSSAVSALSDFSESMYDDPEVIEEESGNTNIGTTFKQYILSTKSLCFVTFTTILLVIAQGINVLVDLWVTYWTSQEQIRHSNGTVISLQSADINEVELYPINQTTKIDATHRLVYNIENNGSQILKQISFDDIFDKIDLHGQIQKIIKTDYAIYIYSALMALAIILTIIRSFLFYKCCMLSSANLHKSIFHTLLKAPMRFFDTNPSGRILNRFSKDMGAIDEVLPKVLLDSCQIFVVMAGILVSITVSNYYILILLVPMGYIFLKFKDWYVATAKVLKHIEGITKSPVFSYVNSTLNGITTIRAANAQNILKDEFDENQDAHTSAWYLTIGCMSSFGLWLDIVSIIFMACVIGCFIILTKFTNVDGSLVGLAVSQGSVLIGLSQYGVRQLADFINQLTSVERTLQYTKIETEGPFETPKEKIPKGVWPKEGLLEFRNLSLIYVVNDPPVLNNLNFVIKPGQKVGIVGRTGAGKSSLIAALFRLAPTKGSIFVDGVDTKNLGLTDLRKKISIIPQEPVLFSATLRYNLDPFNEFDDEKIWKALEQVDLRESIDSLDFQVAEGGGNFSLGQRQLVCLARAVLKNNKILVLDEATANVDPRTDALIQATIRKRFKDCTVLTIAHRLNTIMDSDKVLVMSFGSMIEFDHPHNLLEIPDGHFHRMVLETGAGMTQQLKSIAKAAYNNKIE</sequence>
<evidence type="ECO:0000256" key="6">
    <source>
        <dbReference type="ARBA" id="ARBA00022989"/>
    </source>
</evidence>
<evidence type="ECO:0000256" key="3">
    <source>
        <dbReference type="ARBA" id="ARBA00022692"/>
    </source>
</evidence>
<dbReference type="InterPro" id="IPR011527">
    <property type="entry name" value="ABC1_TM_dom"/>
</dbReference>
<dbReference type="Pfam" id="PF00664">
    <property type="entry name" value="ABC_membrane"/>
    <property type="match status" value="2"/>
</dbReference>